<comment type="caution">
    <text evidence="2">The sequence shown here is derived from an EMBL/GenBank/DDBJ whole genome shotgun (WGS) entry which is preliminary data.</text>
</comment>
<name>A0A0F9CAG4_9ZZZZ</name>
<reference evidence="2" key="1">
    <citation type="journal article" date="2015" name="Nature">
        <title>Complex archaea that bridge the gap between prokaryotes and eukaryotes.</title>
        <authorList>
            <person name="Spang A."/>
            <person name="Saw J.H."/>
            <person name="Jorgensen S.L."/>
            <person name="Zaremba-Niedzwiedzka K."/>
            <person name="Martijn J."/>
            <person name="Lind A.E."/>
            <person name="van Eijk R."/>
            <person name="Schleper C."/>
            <person name="Guy L."/>
            <person name="Ettema T.J."/>
        </authorList>
    </citation>
    <scope>NUCLEOTIDE SEQUENCE</scope>
</reference>
<dbReference type="AlphaFoldDB" id="A0A0F9CAG4"/>
<evidence type="ECO:0000313" key="2">
    <source>
        <dbReference type="EMBL" id="KKL46084.1"/>
    </source>
</evidence>
<feature type="region of interest" description="Disordered" evidence="1">
    <location>
        <begin position="1"/>
        <end position="21"/>
    </location>
</feature>
<evidence type="ECO:0000256" key="1">
    <source>
        <dbReference type="SAM" id="MobiDB-lite"/>
    </source>
</evidence>
<protein>
    <submittedName>
        <fullName evidence="2">Uncharacterized protein</fullName>
    </submittedName>
</protein>
<proteinExistence type="predicted"/>
<accession>A0A0F9CAG4</accession>
<dbReference type="EMBL" id="LAZR01034162">
    <property type="protein sequence ID" value="KKL46084.1"/>
    <property type="molecule type" value="Genomic_DNA"/>
</dbReference>
<organism evidence="2">
    <name type="scientific">marine sediment metagenome</name>
    <dbReference type="NCBI Taxonomy" id="412755"/>
    <lineage>
        <taxon>unclassified sequences</taxon>
        <taxon>metagenomes</taxon>
        <taxon>ecological metagenomes</taxon>
    </lineage>
</organism>
<gene>
    <name evidence="2" type="ORF">LCGC14_2349170</name>
</gene>
<sequence>MKDVAEGLSAEDADRLSRSGESILDGKSNRVQIAFLNEVDAVVERVRKEFGLTYYGAVGVLQTIAHNLMHEAQYEGCDGCDE</sequence>